<dbReference type="InterPro" id="IPR037012">
    <property type="entry name" value="NanQ/TabA/YiaL_sf"/>
</dbReference>
<keyword evidence="2" id="KW-1185">Reference proteome</keyword>
<evidence type="ECO:0000313" key="1">
    <source>
        <dbReference type="EMBL" id="MBG9377010.1"/>
    </source>
</evidence>
<dbReference type="InterPro" id="IPR004375">
    <property type="entry name" value="NanQ/TabA/YiaL"/>
</dbReference>
<dbReference type="Gene3D" id="2.60.120.370">
    <property type="entry name" value="YhcH/YjgK/YiaL"/>
    <property type="match status" value="1"/>
</dbReference>
<proteinExistence type="predicted"/>
<reference evidence="1" key="1">
    <citation type="submission" date="2020-11" db="EMBL/GenBank/DDBJ databases">
        <title>Bacterial whole genome sequence for Panacibacter sp. DH6.</title>
        <authorList>
            <person name="Le V."/>
            <person name="Ko S."/>
            <person name="Ahn C.-Y."/>
            <person name="Oh H.-M."/>
        </authorList>
    </citation>
    <scope>NUCLEOTIDE SEQUENCE</scope>
    <source>
        <strain evidence="1">DH6</strain>
    </source>
</reference>
<dbReference type="SUPFAM" id="SSF51197">
    <property type="entry name" value="Clavaminate synthase-like"/>
    <property type="match status" value="1"/>
</dbReference>
<sequence>MISENLQHAHKFSILHPLFSKAFDWLNAAKNTNIEPGKYEIEGDKLFAIVQQYETSDATALHMEAHRKYIDIQYMIEGEELVGLAFFDNQKIALPYDATKDFLEVSDPPVCFAPLSAGNFMIFYPTDLHMPCVKVATPATVKKVVIKVMV</sequence>
<organism evidence="1 2">
    <name type="scientific">Panacibacter microcysteis</name>
    <dbReference type="NCBI Taxonomy" id="2793269"/>
    <lineage>
        <taxon>Bacteria</taxon>
        <taxon>Pseudomonadati</taxon>
        <taxon>Bacteroidota</taxon>
        <taxon>Chitinophagia</taxon>
        <taxon>Chitinophagales</taxon>
        <taxon>Chitinophagaceae</taxon>
        <taxon>Panacibacter</taxon>
    </lineage>
</organism>
<evidence type="ECO:0000313" key="2">
    <source>
        <dbReference type="Proteomes" id="UP000628448"/>
    </source>
</evidence>
<accession>A0A931E3M8</accession>
<dbReference type="Pfam" id="PF04074">
    <property type="entry name" value="DUF386"/>
    <property type="match status" value="1"/>
</dbReference>
<dbReference type="RefSeq" id="WP_196991113.1">
    <property type="nucleotide sequence ID" value="NZ_JADWYR010000002.1"/>
</dbReference>
<dbReference type="GO" id="GO:0005829">
    <property type="term" value="C:cytosol"/>
    <property type="evidence" value="ECO:0007669"/>
    <property type="project" value="TreeGrafter"/>
</dbReference>
<name>A0A931E3M8_9BACT</name>
<gene>
    <name evidence="1" type="ORF">I5907_12265</name>
</gene>
<comment type="caution">
    <text evidence="1">The sequence shown here is derived from an EMBL/GenBank/DDBJ whole genome shotgun (WGS) entry which is preliminary data.</text>
</comment>
<dbReference type="PANTHER" id="PTHR34986:SF1">
    <property type="entry name" value="PROTEIN YIAL"/>
    <property type="match status" value="1"/>
</dbReference>
<dbReference type="AlphaFoldDB" id="A0A931E3M8"/>
<dbReference type="Proteomes" id="UP000628448">
    <property type="component" value="Unassembled WGS sequence"/>
</dbReference>
<dbReference type="NCBIfam" id="TIGR00022">
    <property type="entry name" value="YhcH/YjgK/YiaL family protein"/>
    <property type="match status" value="1"/>
</dbReference>
<protein>
    <submittedName>
        <fullName evidence="1">YhcH/YjgK/YiaL family protein</fullName>
    </submittedName>
</protein>
<dbReference type="PANTHER" id="PTHR34986">
    <property type="entry name" value="EVOLVED BETA-GALACTOSIDASE SUBUNIT BETA"/>
    <property type="match status" value="1"/>
</dbReference>
<dbReference type="EMBL" id="JADWYR010000002">
    <property type="protein sequence ID" value="MBG9377010.1"/>
    <property type="molecule type" value="Genomic_DNA"/>
</dbReference>